<organism evidence="2 3">
    <name type="scientific">Granulicella cerasi</name>
    <dbReference type="NCBI Taxonomy" id="741063"/>
    <lineage>
        <taxon>Bacteria</taxon>
        <taxon>Pseudomonadati</taxon>
        <taxon>Acidobacteriota</taxon>
        <taxon>Terriglobia</taxon>
        <taxon>Terriglobales</taxon>
        <taxon>Acidobacteriaceae</taxon>
        <taxon>Granulicella</taxon>
    </lineage>
</organism>
<gene>
    <name evidence="2" type="ORF">ACFQBQ_15130</name>
</gene>
<keyword evidence="3" id="KW-1185">Reference proteome</keyword>
<keyword evidence="1" id="KW-1133">Transmembrane helix</keyword>
<dbReference type="RefSeq" id="WP_263371175.1">
    <property type="nucleotide sequence ID" value="NZ_JAGSYD010000002.1"/>
</dbReference>
<proteinExistence type="predicted"/>
<sequence>MEAADAAASPDPRADVRSSAQPVVEKVIEAHRHVSETKTQARRAVMAGGKGAAKGMAAPIRRFSSVLWLEVTGFFFVVIAAFIAQGAWKLRGSLHGGPDHVKFLLHLVLFALFAYFAVSSFVRARRRERRG</sequence>
<accession>A0ABW1ZBU8</accession>
<evidence type="ECO:0000313" key="3">
    <source>
        <dbReference type="Proteomes" id="UP001596391"/>
    </source>
</evidence>
<name>A0ABW1ZBU8_9BACT</name>
<evidence type="ECO:0000256" key="1">
    <source>
        <dbReference type="SAM" id="Phobius"/>
    </source>
</evidence>
<dbReference type="Proteomes" id="UP001596391">
    <property type="component" value="Unassembled WGS sequence"/>
</dbReference>
<protein>
    <submittedName>
        <fullName evidence="2">Uncharacterized protein</fullName>
    </submittedName>
</protein>
<dbReference type="EMBL" id="JBHSWI010000001">
    <property type="protein sequence ID" value="MFC6646887.1"/>
    <property type="molecule type" value="Genomic_DNA"/>
</dbReference>
<keyword evidence="1" id="KW-0812">Transmembrane</keyword>
<evidence type="ECO:0000313" key="2">
    <source>
        <dbReference type="EMBL" id="MFC6646887.1"/>
    </source>
</evidence>
<keyword evidence="1" id="KW-0472">Membrane</keyword>
<reference evidence="3" key="1">
    <citation type="journal article" date="2019" name="Int. J. Syst. Evol. Microbiol.">
        <title>The Global Catalogue of Microorganisms (GCM) 10K type strain sequencing project: providing services to taxonomists for standard genome sequencing and annotation.</title>
        <authorList>
            <consortium name="The Broad Institute Genomics Platform"/>
            <consortium name="The Broad Institute Genome Sequencing Center for Infectious Disease"/>
            <person name="Wu L."/>
            <person name="Ma J."/>
        </authorList>
    </citation>
    <scope>NUCLEOTIDE SEQUENCE [LARGE SCALE GENOMIC DNA]</scope>
    <source>
        <strain evidence="3">CGMCC 1.16026</strain>
    </source>
</reference>
<feature type="transmembrane region" description="Helical" evidence="1">
    <location>
        <begin position="66"/>
        <end position="88"/>
    </location>
</feature>
<feature type="transmembrane region" description="Helical" evidence="1">
    <location>
        <begin position="103"/>
        <end position="122"/>
    </location>
</feature>
<comment type="caution">
    <text evidence="2">The sequence shown here is derived from an EMBL/GenBank/DDBJ whole genome shotgun (WGS) entry which is preliminary data.</text>
</comment>